<name>A0A562J0B3_9GAMM</name>
<evidence type="ECO:0000256" key="1">
    <source>
        <dbReference type="ARBA" id="ARBA00006018"/>
    </source>
</evidence>
<keyword evidence="3" id="KW-1185">Reference proteome</keyword>
<dbReference type="Proteomes" id="UP000319627">
    <property type="component" value="Unassembled WGS sequence"/>
</dbReference>
<reference evidence="2 3" key="1">
    <citation type="submission" date="2019-07" db="EMBL/GenBank/DDBJ databases">
        <title>Genomic Encyclopedia of Type Strains, Phase I: the one thousand microbial genomes (KMG-I) project.</title>
        <authorList>
            <person name="Kyrpides N."/>
        </authorList>
    </citation>
    <scope>NUCLEOTIDE SEQUENCE [LARGE SCALE GENOMIC DNA]</scope>
    <source>
        <strain evidence="2 3">DSM 375</strain>
    </source>
</reference>
<dbReference type="PANTHER" id="PTHR35177">
    <property type="entry name" value="HYDROGENASE MATURATION FACTOR HYBG"/>
    <property type="match status" value="1"/>
</dbReference>
<dbReference type="NCBIfam" id="TIGR00074">
    <property type="entry name" value="hypC_hupF"/>
    <property type="match status" value="1"/>
</dbReference>
<dbReference type="InterPro" id="IPR019812">
    <property type="entry name" value="Hydgase_assmbl_chp_CS"/>
</dbReference>
<dbReference type="SUPFAM" id="SSF159127">
    <property type="entry name" value="HupF/HypC-like"/>
    <property type="match status" value="1"/>
</dbReference>
<evidence type="ECO:0000313" key="2">
    <source>
        <dbReference type="EMBL" id="TWH76602.1"/>
    </source>
</evidence>
<sequence>MCIGIPMQVVALESLRALCTADAETRWVDIRLIDVPQIGDWLLVFLDSAREILTPERAGQIQEALLALQAASRGDFEALSRCFADLNREPELPEHLRPFPAGGSR</sequence>
<dbReference type="GO" id="GO:1902670">
    <property type="term" value="F:carbon dioxide binding"/>
    <property type="evidence" value="ECO:0007669"/>
    <property type="project" value="TreeGrafter"/>
</dbReference>
<comment type="similarity">
    <text evidence="1">Belongs to the HupF/HypC family.</text>
</comment>
<dbReference type="Pfam" id="PF01455">
    <property type="entry name" value="HupF_HypC"/>
    <property type="match status" value="1"/>
</dbReference>
<comment type="caution">
    <text evidence="2">The sequence shown here is derived from an EMBL/GenBank/DDBJ whole genome shotgun (WGS) entry which is preliminary data.</text>
</comment>
<dbReference type="RefSeq" id="WP_144570396.1">
    <property type="nucleotide sequence ID" value="NZ_VLKG01000002.1"/>
</dbReference>
<dbReference type="PANTHER" id="PTHR35177:SF2">
    <property type="entry name" value="HYDROGENASE MATURATION FACTOR HYBG"/>
    <property type="match status" value="1"/>
</dbReference>
<gene>
    <name evidence="2" type="ORF">LX59_00647</name>
</gene>
<dbReference type="GO" id="GO:0005506">
    <property type="term" value="F:iron ion binding"/>
    <property type="evidence" value="ECO:0007669"/>
    <property type="project" value="TreeGrafter"/>
</dbReference>
<evidence type="ECO:0000313" key="3">
    <source>
        <dbReference type="Proteomes" id="UP000319627"/>
    </source>
</evidence>
<dbReference type="InterPro" id="IPR001109">
    <property type="entry name" value="Hydrogenase_HupF/HypC"/>
</dbReference>
<proteinExistence type="inferred from homology"/>
<dbReference type="EMBL" id="VLKG01000002">
    <property type="protein sequence ID" value="TWH76602.1"/>
    <property type="molecule type" value="Genomic_DNA"/>
</dbReference>
<dbReference type="Gene3D" id="2.30.30.140">
    <property type="match status" value="1"/>
</dbReference>
<dbReference type="PROSITE" id="PS01097">
    <property type="entry name" value="HUPF_HYPC"/>
    <property type="match status" value="1"/>
</dbReference>
<organism evidence="2 3">
    <name type="scientific">Azomonas agilis</name>
    <dbReference type="NCBI Taxonomy" id="116849"/>
    <lineage>
        <taxon>Bacteria</taxon>
        <taxon>Pseudomonadati</taxon>
        <taxon>Pseudomonadota</taxon>
        <taxon>Gammaproteobacteria</taxon>
        <taxon>Pseudomonadales</taxon>
        <taxon>Pseudomonadaceae</taxon>
        <taxon>Azomonas</taxon>
    </lineage>
</organism>
<protein>
    <submittedName>
        <fullName evidence="2">Hydrogenase expression/formation protein HypC</fullName>
    </submittedName>
</protein>
<dbReference type="AlphaFoldDB" id="A0A562J0B3"/>
<accession>A0A562J0B3</accession>
<dbReference type="GO" id="GO:0051604">
    <property type="term" value="P:protein maturation"/>
    <property type="evidence" value="ECO:0007669"/>
    <property type="project" value="TreeGrafter"/>
</dbReference>
<dbReference type="OrthoDB" id="9806017at2"/>
<dbReference type="PRINTS" id="PR00445">
    <property type="entry name" value="HUPFHYPC"/>
</dbReference>